<dbReference type="AlphaFoldDB" id="A0A1J5R5M3"/>
<accession>A0A1J5R5M3</accession>
<name>A0A1J5R5M3_9ZZZZ</name>
<evidence type="ECO:0000313" key="3">
    <source>
        <dbReference type="EMBL" id="OIQ85019.1"/>
    </source>
</evidence>
<evidence type="ECO:0000256" key="1">
    <source>
        <dbReference type="SAM" id="MobiDB-lite"/>
    </source>
</evidence>
<sequence length="128" mass="14262">MVEWVLVRVDLSPLMLLAIGLVVYGVVRRWFEHRWFERRRRAQAPRAETVESVVRRVSVDPSASADPPASSSDAVDERPRVPTRSRWRDSVGVVPMTVGLAMIVGHGVVERAFGTVVSIAASLFLPTR</sequence>
<dbReference type="EMBL" id="MLJW01000574">
    <property type="protein sequence ID" value="OIQ85019.1"/>
    <property type="molecule type" value="Genomic_DNA"/>
</dbReference>
<feature type="region of interest" description="Disordered" evidence="1">
    <location>
        <begin position="57"/>
        <end position="86"/>
    </location>
</feature>
<keyword evidence="2" id="KW-1133">Transmembrane helix</keyword>
<gene>
    <name evidence="3" type="ORF">GALL_331430</name>
</gene>
<feature type="transmembrane region" description="Helical" evidence="2">
    <location>
        <begin position="12"/>
        <end position="31"/>
    </location>
</feature>
<evidence type="ECO:0000256" key="2">
    <source>
        <dbReference type="SAM" id="Phobius"/>
    </source>
</evidence>
<feature type="compositionally biased region" description="Low complexity" evidence="1">
    <location>
        <begin position="59"/>
        <end position="73"/>
    </location>
</feature>
<comment type="caution">
    <text evidence="3">The sequence shown here is derived from an EMBL/GenBank/DDBJ whole genome shotgun (WGS) entry which is preliminary data.</text>
</comment>
<keyword evidence="2" id="KW-0812">Transmembrane</keyword>
<protein>
    <submittedName>
        <fullName evidence="3">Uncharacterized protein</fullName>
    </submittedName>
</protein>
<proteinExistence type="predicted"/>
<keyword evidence="2" id="KW-0472">Membrane</keyword>
<organism evidence="3">
    <name type="scientific">mine drainage metagenome</name>
    <dbReference type="NCBI Taxonomy" id="410659"/>
    <lineage>
        <taxon>unclassified sequences</taxon>
        <taxon>metagenomes</taxon>
        <taxon>ecological metagenomes</taxon>
    </lineage>
</organism>
<reference evidence="3" key="1">
    <citation type="submission" date="2016-10" db="EMBL/GenBank/DDBJ databases">
        <title>Sequence of Gallionella enrichment culture.</title>
        <authorList>
            <person name="Poehlein A."/>
            <person name="Muehling M."/>
            <person name="Daniel R."/>
        </authorList>
    </citation>
    <scope>NUCLEOTIDE SEQUENCE</scope>
</reference>